<dbReference type="AlphaFoldDB" id="A0A8S3Q2Q9"/>
<dbReference type="SMART" id="SM00034">
    <property type="entry name" value="CLECT"/>
    <property type="match status" value="1"/>
</dbReference>
<dbReference type="InterPro" id="IPR001304">
    <property type="entry name" value="C-type_lectin-like"/>
</dbReference>
<dbReference type="InterPro" id="IPR018378">
    <property type="entry name" value="C-type_lectin_CS"/>
</dbReference>
<dbReference type="OrthoDB" id="6138176at2759"/>
<evidence type="ECO:0000259" key="3">
    <source>
        <dbReference type="PROSITE" id="PS50041"/>
    </source>
</evidence>
<feature type="signal peptide" evidence="2">
    <location>
        <begin position="1"/>
        <end position="20"/>
    </location>
</feature>
<dbReference type="Proteomes" id="UP000683360">
    <property type="component" value="Unassembled WGS sequence"/>
</dbReference>
<comment type="caution">
    <text evidence="4">The sequence shown here is derived from an EMBL/GenBank/DDBJ whole genome shotgun (WGS) entry which is preliminary data.</text>
</comment>
<dbReference type="SUPFAM" id="SSF56436">
    <property type="entry name" value="C-type lectin-like"/>
    <property type="match status" value="1"/>
</dbReference>
<dbReference type="InterPro" id="IPR016186">
    <property type="entry name" value="C-type_lectin-like/link_sf"/>
</dbReference>
<dbReference type="InterPro" id="IPR016187">
    <property type="entry name" value="CTDL_fold"/>
</dbReference>
<dbReference type="Gene3D" id="3.10.100.10">
    <property type="entry name" value="Mannose-Binding Protein A, subunit A"/>
    <property type="match status" value="1"/>
</dbReference>
<evidence type="ECO:0000256" key="2">
    <source>
        <dbReference type="SAM" id="SignalP"/>
    </source>
</evidence>
<feature type="domain" description="C-type lectin" evidence="3">
    <location>
        <begin position="163"/>
        <end position="276"/>
    </location>
</feature>
<accession>A0A8S3Q2Q9</accession>
<reference evidence="4" key="1">
    <citation type="submission" date="2021-03" db="EMBL/GenBank/DDBJ databases">
        <authorList>
            <person name="Bekaert M."/>
        </authorList>
    </citation>
    <scope>NUCLEOTIDE SEQUENCE</scope>
</reference>
<protein>
    <recommendedName>
        <fullName evidence="3">C-type lectin domain-containing protein</fullName>
    </recommendedName>
</protein>
<dbReference type="CDD" id="cd00037">
    <property type="entry name" value="CLECT"/>
    <property type="match status" value="1"/>
</dbReference>
<feature type="chain" id="PRO_5035762295" description="C-type lectin domain-containing protein" evidence="2">
    <location>
        <begin position="21"/>
        <end position="360"/>
    </location>
</feature>
<dbReference type="PROSITE" id="PS00615">
    <property type="entry name" value="C_TYPE_LECTIN_1"/>
    <property type="match status" value="1"/>
</dbReference>
<dbReference type="EMBL" id="CAJPWZ010000295">
    <property type="protein sequence ID" value="CAG2189506.1"/>
    <property type="molecule type" value="Genomic_DNA"/>
</dbReference>
<organism evidence="4 5">
    <name type="scientific">Mytilus edulis</name>
    <name type="common">Blue mussel</name>
    <dbReference type="NCBI Taxonomy" id="6550"/>
    <lineage>
        <taxon>Eukaryota</taxon>
        <taxon>Metazoa</taxon>
        <taxon>Spiralia</taxon>
        <taxon>Lophotrochozoa</taxon>
        <taxon>Mollusca</taxon>
        <taxon>Bivalvia</taxon>
        <taxon>Autobranchia</taxon>
        <taxon>Pteriomorphia</taxon>
        <taxon>Mytilida</taxon>
        <taxon>Mytiloidea</taxon>
        <taxon>Mytilidae</taxon>
        <taxon>Mytilinae</taxon>
        <taxon>Mytilus</taxon>
    </lineage>
</organism>
<evidence type="ECO:0000313" key="5">
    <source>
        <dbReference type="Proteomes" id="UP000683360"/>
    </source>
</evidence>
<keyword evidence="2" id="KW-0732">Signal</keyword>
<sequence length="360" mass="40570">MNCFLTCICIVVLKYGFIHANQQTYEYGDCQADGASYTYGNFVICYWIDYMPLQHGTTHCGDYDYAWVPDSGANDILYQLALTRGTANIMYHIGYTINYNSTSEYTVIREGNGEQQNYSAFISAMDTTKTCVGFKDGHWDAILFIDFNYGDCRENGVSYIDGVNLYCYWIDSTQQQSTNACGLDYSVIPDLEAQRVVNWLIKVRNLSHAGTYYHIGYKENPSGSNVKTHNGVLQDWMNWDVNEPIDNNLENCVIIKQPYGLWKDYTCTLSLMSICSTVRKVETSQTTTEVITTPEVKSSDSSTSTLTTTVMETTTNYQKVEETTTLSPSGTTFGLCICACSLVANITIDIEQRIEELKKS</sequence>
<dbReference type="PROSITE" id="PS50041">
    <property type="entry name" value="C_TYPE_LECTIN_2"/>
    <property type="match status" value="1"/>
</dbReference>
<evidence type="ECO:0000313" key="4">
    <source>
        <dbReference type="EMBL" id="CAG2189506.1"/>
    </source>
</evidence>
<keyword evidence="1" id="KW-1015">Disulfide bond</keyword>
<evidence type="ECO:0000256" key="1">
    <source>
        <dbReference type="ARBA" id="ARBA00023157"/>
    </source>
</evidence>
<gene>
    <name evidence="4" type="ORF">MEDL_4938</name>
</gene>
<proteinExistence type="predicted"/>
<name>A0A8S3Q2Q9_MYTED</name>
<keyword evidence="5" id="KW-1185">Reference proteome</keyword>
<dbReference type="Pfam" id="PF00059">
    <property type="entry name" value="Lectin_C"/>
    <property type="match status" value="1"/>
</dbReference>